<dbReference type="Gene3D" id="3.10.50.10">
    <property type="match status" value="1"/>
</dbReference>
<protein>
    <recommendedName>
        <fullName evidence="2">GH18 domain-containing protein</fullName>
    </recommendedName>
</protein>
<organism evidence="3 4">
    <name type="scientific">Clostridium scatologenes</name>
    <dbReference type="NCBI Taxonomy" id="1548"/>
    <lineage>
        <taxon>Bacteria</taxon>
        <taxon>Bacillati</taxon>
        <taxon>Bacillota</taxon>
        <taxon>Clostridia</taxon>
        <taxon>Eubacteriales</taxon>
        <taxon>Clostridiaceae</taxon>
        <taxon>Clostridium</taxon>
    </lineage>
</organism>
<evidence type="ECO:0000313" key="4">
    <source>
        <dbReference type="Proteomes" id="UP000033115"/>
    </source>
</evidence>
<sequence length="347" mass="39974">MKKRLFWIVPIVLIILLTPIIYKSVNSKEAGYKENRSLAKEDFKIFGSSVNSLSAWVVYWDLSSDKEIKALNNKLKNVSYFSANFDLNSKLVMPKELINYYSETKSFNYNKYITIVNDKAKGDGSYSLKDISLLKNLLGNETSRSRHIEDIVNLAVKYGFNGIEIDYEQIKNDMGLWNNYILFINELYQKAESKGLKLRVVLETNTPFDKLNFTKGPTYVLMCYNLHGSFSKPGGKADDKFIRSSIEKMRKVPGKKDFAIATGGFNWSSNGKTTSVTEEQANDILKKYKAKVQRDNDSKCLYFSYIDENNLKHEIWYADKMTLNSWMKVISEKGYDVSIWRLGGNLF</sequence>
<dbReference type="Pfam" id="PF00704">
    <property type="entry name" value="Glyco_hydro_18"/>
    <property type="match status" value="1"/>
</dbReference>
<gene>
    <name evidence="3" type="ORF">CSCA_2366</name>
</gene>
<feature type="transmembrane region" description="Helical" evidence="1">
    <location>
        <begin position="5"/>
        <end position="22"/>
    </location>
</feature>
<dbReference type="Proteomes" id="UP000033115">
    <property type="component" value="Chromosome"/>
</dbReference>
<dbReference type="InterPro" id="IPR001223">
    <property type="entry name" value="Glyco_hydro18_cat"/>
</dbReference>
<dbReference type="STRING" id="1548.CSCA_2366"/>
<dbReference type="PANTHER" id="PTHR46066">
    <property type="entry name" value="CHITINASE DOMAIN-CONTAINING PROTEIN 1 FAMILY MEMBER"/>
    <property type="match status" value="1"/>
</dbReference>
<dbReference type="AlphaFoldDB" id="A0A0E3GR07"/>
<keyword evidence="1" id="KW-0472">Membrane</keyword>
<dbReference type="InterPro" id="IPR017853">
    <property type="entry name" value="GH"/>
</dbReference>
<dbReference type="InterPro" id="IPR029070">
    <property type="entry name" value="Chitinase_insertion_sf"/>
</dbReference>
<evidence type="ECO:0000256" key="1">
    <source>
        <dbReference type="SAM" id="Phobius"/>
    </source>
</evidence>
<dbReference type="Gene3D" id="3.20.20.80">
    <property type="entry name" value="Glycosidases"/>
    <property type="match status" value="1"/>
</dbReference>
<proteinExistence type="predicted"/>
<dbReference type="RefSeq" id="WP_029160254.1">
    <property type="nucleotide sequence ID" value="NZ_CP009933.1"/>
</dbReference>
<feature type="domain" description="GH18" evidence="2">
    <location>
        <begin position="56"/>
        <end position="343"/>
    </location>
</feature>
<dbReference type="PANTHER" id="PTHR46066:SF2">
    <property type="entry name" value="CHITINASE DOMAIN-CONTAINING PROTEIN 1"/>
    <property type="match status" value="1"/>
</dbReference>
<evidence type="ECO:0000313" key="3">
    <source>
        <dbReference type="EMBL" id="AKA69491.1"/>
    </source>
</evidence>
<dbReference type="GO" id="GO:0005975">
    <property type="term" value="P:carbohydrate metabolic process"/>
    <property type="evidence" value="ECO:0007669"/>
    <property type="project" value="InterPro"/>
</dbReference>
<dbReference type="EMBL" id="CP009933">
    <property type="protein sequence ID" value="AKA69491.1"/>
    <property type="molecule type" value="Genomic_DNA"/>
</dbReference>
<keyword evidence="4" id="KW-1185">Reference proteome</keyword>
<dbReference type="HOGENOM" id="CLU_069988_0_0_9"/>
<name>A0A0E3GR07_CLOSL</name>
<reference evidence="3 4" key="1">
    <citation type="journal article" date="2015" name="J. Biotechnol.">
        <title>Complete genome sequence of a malodorant-producing acetogen, Clostridium scatologenes ATCC 25775(T).</title>
        <authorList>
            <person name="Zhu Z."/>
            <person name="Guo T."/>
            <person name="Zheng H."/>
            <person name="Song T."/>
            <person name="Ouyang P."/>
            <person name="Xie J."/>
        </authorList>
    </citation>
    <scope>NUCLEOTIDE SEQUENCE [LARGE SCALE GENOMIC DNA]</scope>
    <source>
        <strain evidence="3 4">ATCC 25775</strain>
    </source>
</reference>
<accession>A0A0E3GR07</accession>
<dbReference type="SUPFAM" id="SSF51445">
    <property type="entry name" value="(Trans)glycosidases"/>
    <property type="match status" value="1"/>
</dbReference>
<dbReference type="KEGG" id="csq:CSCA_2366"/>
<keyword evidence="1" id="KW-1133">Transmembrane helix</keyword>
<evidence type="ECO:0000259" key="2">
    <source>
        <dbReference type="Pfam" id="PF00704"/>
    </source>
</evidence>
<keyword evidence="1" id="KW-0812">Transmembrane</keyword>